<sequence>MSFERTLLGEDQQTKDELSDIQTGARGIGVLNALIGIIGFAGPAVKGNDDRGLINMKPGLFLGLVAVNAGHNLLHIMFGVLGVQASRNAESSYQYMGFCTAFFGLFSAAVWKEVKFDRDIHIIGGVAMNWWANLGHILLSAFSFLTVIQSDSQ</sequence>
<feature type="transmembrane region" description="Helical" evidence="1">
    <location>
        <begin position="123"/>
        <end position="148"/>
    </location>
</feature>
<evidence type="ECO:0000313" key="2">
    <source>
        <dbReference type="EMBL" id="MFC6766832.1"/>
    </source>
</evidence>
<dbReference type="Proteomes" id="UP001596383">
    <property type="component" value="Unassembled WGS sequence"/>
</dbReference>
<organism evidence="2 3">
    <name type="scientific">Natrinema soli</name>
    <dbReference type="NCBI Taxonomy" id="1930624"/>
    <lineage>
        <taxon>Archaea</taxon>
        <taxon>Methanobacteriati</taxon>
        <taxon>Methanobacteriota</taxon>
        <taxon>Stenosarchaea group</taxon>
        <taxon>Halobacteria</taxon>
        <taxon>Halobacteriales</taxon>
        <taxon>Natrialbaceae</taxon>
        <taxon>Natrinema</taxon>
    </lineage>
</organism>
<keyword evidence="1" id="KW-1133">Transmembrane helix</keyword>
<keyword evidence="1" id="KW-0812">Transmembrane</keyword>
<accession>A0ABD5SP80</accession>
<comment type="caution">
    <text evidence="2">The sequence shown here is derived from an EMBL/GenBank/DDBJ whole genome shotgun (WGS) entry which is preliminary data.</text>
</comment>
<feature type="transmembrane region" description="Helical" evidence="1">
    <location>
        <begin position="59"/>
        <end position="81"/>
    </location>
</feature>
<keyword evidence="3" id="KW-1185">Reference proteome</keyword>
<name>A0ABD5SP80_9EURY</name>
<dbReference type="RefSeq" id="WP_273739778.1">
    <property type="nucleotide sequence ID" value="NZ_JAQIVI010000297.1"/>
</dbReference>
<gene>
    <name evidence="2" type="ORF">ACFQE6_18140</name>
</gene>
<evidence type="ECO:0000256" key="1">
    <source>
        <dbReference type="SAM" id="Phobius"/>
    </source>
</evidence>
<keyword evidence="1" id="KW-0472">Membrane</keyword>
<dbReference type="EMBL" id="JBHSWV010000297">
    <property type="protein sequence ID" value="MFC6766832.1"/>
    <property type="molecule type" value="Genomic_DNA"/>
</dbReference>
<proteinExistence type="predicted"/>
<feature type="transmembrane region" description="Helical" evidence="1">
    <location>
        <begin position="28"/>
        <end position="47"/>
    </location>
</feature>
<dbReference type="AlphaFoldDB" id="A0ABD5SP80"/>
<protein>
    <submittedName>
        <fullName evidence="2">DUF4383 domain-containing protein</fullName>
    </submittedName>
</protein>
<feature type="transmembrane region" description="Helical" evidence="1">
    <location>
        <begin position="93"/>
        <end position="111"/>
    </location>
</feature>
<evidence type="ECO:0000313" key="3">
    <source>
        <dbReference type="Proteomes" id="UP001596383"/>
    </source>
</evidence>
<reference evidence="2 3" key="1">
    <citation type="journal article" date="2019" name="Int. J. Syst. Evol. Microbiol.">
        <title>The Global Catalogue of Microorganisms (GCM) 10K type strain sequencing project: providing services to taxonomists for standard genome sequencing and annotation.</title>
        <authorList>
            <consortium name="The Broad Institute Genomics Platform"/>
            <consortium name="The Broad Institute Genome Sequencing Center for Infectious Disease"/>
            <person name="Wu L."/>
            <person name="Ma J."/>
        </authorList>
    </citation>
    <scope>NUCLEOTIDE SEQUENCE [LARGE SCALE GENOMIC DNA]</scope>
    <source>
        <strain evidence="2 3">LMG 29247</strain>
    </source>
</reference>
<dbReference type="Pfam" id="PF14325">
    <property type="entry name" value="DUF4383"/>
    <property type="match status" value="1"/>
</dbReference>